<evidence type="ECO:0000313" key="8">
    <source>
        <dbReference type="Proteomes" id="UP000559010"/>
    </source>
</evidence>
<evidence type="ECO:0000259" key="6">
    <source>
        <dbReference type="Pfam" id="PF05154"/>
    </source>
</evidence>
<evidence type="ECO:0000256" key="2">
    <source>
        <dbReference type="ARBA" id="ARBA00022692"/>
    </source>
</evidence>
<dbReference type="AlphaFoldDB" id="A0A848IX27"/>
<dbReference type="RefSeq" id="WP_169681249.1">
    <property type="nucleotide sequence ID" value="NZ_JABBNU010000006.1"/>
</dbReference>
<dbReference type="EMBL" id="JABBNU010000006">
    <property type="protein sequence ID" value="NMM48867.1"/>
    <property type="molecule type" value="Genomic_DNA"/>
</dbReference>
<accession>A0A848IX27</accession>
<dbReference type="Pfam" id="PF05154">
    <property type="entry name" value="TM2"/>
    <property type="match status" value="1"/>
</dbReference>
<comment type="caution">
    <text evidence="7">The sequence shown here is derived from an EMBL/GenBank/DDBJ whole genome shotgun (WGS) entry which is preliminary data.</text>
</comment>
<proteinExistence type="predicted"/>
<keyword evidence="3 5" id="KW-1133">Transmembrane helix</keyword>
<dbReference type="GO" id="GO:0016020">
    <property type="term" value="C:membrane"/>
    <property type="evidence" value="ECO:0007669"/>
    <property type="project" value="UniProtKB-SubCell"/>
</dbReference>
<evidence type="ECO:0000256" key="4">
    <source>
        <dbReference type="ARBA" id="ARBA00023136"/>
    </source>
</evidence>
<sequence length="120" mass="13478">MHQRIIQEIPGVEGEEILMVNELTKEMSNESFRTFSRIYSGKRKSSEIILVLTILGFFGVAGIQRIITGEIGLGILYLFTAGLCFIGTIVDLVNYKRISLEYNQKMAVESVAITQSLMNQ</sequence>
<protein>
    <submittedName>
        <fullName evidence="7">TM2 domain-containing protein</fullName>
    </submittedName>
</protein>
<organism evidence="7 8">
    <name type="scientific">Marinigracilibium pacificum</name>
    <dbReference type="NCBI Taxonomy" id="2729599"/>
    <lineage>
        <taxon>Bacteria</taxon>
        <taxon>Pseudomonadati</taxon>
        <taxon>Bacteroidota</taxon>
        <taxon>Cytophagia</taxon>
        <taxon>Cytophagales</taxon>
        <taxon>Flammeovirgaceae</taxon>
        <taxon>Marinigracilibium</taxon>
    </lineage>
</organism>
<evidence type="ECO:0000313" key="7">
    <source>
        <dbReference type="EMBL" id="NMM48867.1"/>
    </source>
</evidence>
<feature type="transmembrane region" description="Helical" evidence="5">
    <location>
        <begin position="48"/>
        <end position="67"/>
    </location>
</feature>
<keyword evidence="8" id="KW-1185">Reference proteome</keyword>
<dbReference type="InterPro" id="IPR007829">
    <property type="entry name" value="TM2"/>
</dbReference>
<evidence type="ECO:0000256" key="1">
    <source>
        <dbReference type="ARBA" id="ARBA00004141"/>
    </source>
</evidence>
<name>A0A848IX27_9BACT</name>
<evidence type="ECO:0000256" key="5">
    <source>
        <dbReference type="SAM" id="Phobius"/>
    </source>
</evidence>
<keyword evidence="4 5" id="KW-0472">Membrane</keyword>
<feature type="transmembrane region" description="Helical" evidence="5">
    <location>
        <begin position="73"/>
        <end position="95"/>
    </location>
</feature>
<reference evidence="7 8" key="1">
    <citation type="submission" date="2020-04" db="EMBL/GenBank/DDBJ databases">
        <title>Flammeovirgaceae bacterium KN852 isolated from deep sea.</title>
        <authorList>
            <person name="Zhang D.-C."/>
        </authorList>
    </citation>
    <scope>NUCLEOTIDE SEQUENCE [LARGE SCALE GENOMIC DNA]</scope>
    <source>
        <strain evidence="7 8">KN852</strain>
    </source>
</reference>
<feature type="domain" description="TM2" evidence="6">
    <location>
        <begin position="48"/>
        <end position="93"/>
    </location>
</feature>
<dbReference type="Proteomes" id="UP000559010">
    <property type="component" value="Unassembled WGS sequence"/>
</dbReference>
<keyword evidence="2 5" id="KW-0812">Transmembrane</keyword>
<comment type="subcellular location">
    <subcellularLocation>
        <location evidence="1">Membrane</location>
        <topology evidence="1">Multi-pass membrane protein</topology>
    </subcellularLocation>
</comment>
<gene>
    <name evidence="7" type="ORF">HH304_10685</name>
</gene>
<evidence type="ECO:0000256" key="3">
    <source>
        <dbReference type="ARBA" id="ARBA00022989"/>
    </source>
</evidence>